<name>C0NW77_AJECG</name>
<gene>
    <name evidence="2" type="ORF">HCBG_07407</name>
</gene>
<evidence type="ECO:0000313" key="2">
    <source>
        <dbReference type="EMBL" id="EEH04182.1"/>
    </source>
</evidence>
<dbReference type="VEuPathDB" id="FungiDB:I7I50_07845"/>
<dbReference type="HOGENOM" id="CLU_1199514_0_0_1"/>
<evidence type="ECO:0000256" key="1">
    <source>
        <dbReference type="SAM" id="MobiDB-lite"/>
    </source>
</evidence>
<dbReference type="RefSeq" id="XP_045284663.1">
    <property type="nucleotide sequence ID" value="XM_045434456.1"/>
</dbReference>
<dbReference type="GeneID" id="69040423"/>
<accession>C0NW77</accession>
<feature type="region of interest" description="Disordered" evidence="1">
    <location>
        <begin position="149"/>
        <end position="185"/>
    </location>
</feature>
<organism evidence="2 3">
    <name type="scientific">Ajellomyces capsulatus (strain G186AR / H82 / ATCC MYA-2454 / RMSCC 2432)</name>
    <name type="common">Darling's disease fungus</name>
    <name type="synonym">Histoplasma capsulatum</name>
    <dbReference type="NCBI Taxonomy" id="447093"/>
    <lineage>
        <taxon>Eukaryota</taxon>
        <taxon>Fungi</taxon>
        <taxon>Dikarya</taxon>
        <taxon>Ascomycota</taxon>
        <taxon>Pezizomycotina</taxon>
        <taxon>Eurotiomycetes</taxon>
        <taxon>Eurotiomycetidae</taxon>
        <taxon>Onygenales</taxon>
        <taxon>Ajellomycetaceae</taxon>
        <taxon>Histoplasma</taxon>
    </lineage>
</organism>
<dbReference type="InParanoid" id="C0NW77"/>
<dbReference type="Proteomes" id="UP000001631">
    <property type="component" value="Unassembled WGS sequence"/>
</dbReference>
<sequence>MLSFGTNGIRWNFAFPRVKISSRHQHESAAVPPSTFAKTRLMGPHLPMHAHLRSNYCTVGCTVRTYRLIKHNGRSEQAILVAWARCLCACLPDATSRGGLRRLGTASIERAAKNFFAFSWQQVFPADDLSPEVGAVRWCLPSAEEREREKEGLLIPPSEVTFDPHTEYRRPRSPKRKEKEQKEKEKEKVQKQICSVVATRVCNVRAVEYSVKLLRSTLIPSMSPCGSSGAR</sequence>
<proteinExistence type="predicted"/>
<protein>
    <submittedName>
        <fullName evidence="2">Uncharacterized protein</fullName>
    </submittedName>
</protein>
<evidence type="ECO:0000313" key="3">
    <source>
        <dbReference type="Proteomes" id="UP000001631"/>
    </source>
</evidence>
<dbReference type="EMBL" id="GG663374">
    <property type="protein sequence ID" value="EEH04182.1"/>
    <property type="molecule type" value="Genomic_DNA"/>
</dbReference>
<keyword evidence="3" id="KW-1185">Reference proteome</keyword>
<dbReference type="AlphaFoldDB" id="C0NW77"/>
<reference evidence="2" key="1">
    <citation type="submission" date="2009-02" db="EMBL/GenBank/DDBJ databases">
        <title>The Genome Sequence of Ajellomyces capsulatus strain G186AR.</title>
        <authorList>
            <consortium name="The Broad Institute Genome Sequencing Platform"/>
            <person name="Champion M."/>
            <person name="Cuomo C."/>
            <person name="Ma L.-J."/>
            <person name="Henn M.R."/>
            <person name="Sil A."/>
            <person name="Goldman B."/>
            <person name="Young S.K."/>
            <person name="Kodira C.D."/>
            <person name="Zeng Q."/>
            <person name="Koehrsen M."/>
            <person name="Alvarado L."/>
            <person name="Berlin A."/>
            <person name="Borenstein D."/>
            <person name="Chen Z."/>
            <person name="Engels R."/>
            <person name="Freedman E."/>
            <person name="Gellesch M."/>
            <person name="Goldberg J."/>
            <person name="Griggs A."/>
            <person name="Gujja S."/>
            <person name="Heiman D."/>
            <person name="Hepburn T."/>
            <person name="Howarth C."/>
            <person name="Jen D."/>
            <person name="Larson L."/>
            <person name="Lewis B."/>
            <person name="Mehta T."/>
            <person name="Park D."/>
            <person name="Pearson M."/>
            <person name="Roberts A."/>
            <person name="Saif S."/>
            <person name="Shea T."/>
            <person name="Shenoy N."/>
            <person name="Sisk P."/>
            <person name="Stolte C."/>
            <person name="Sykes S."/>
            <person name="Walk T."/>
            <person name="White J."/>
            <person name="Yandava C."/>
            <person name="Klein B."/>
            <person name="McEwen J.G."/>
            <person name="Puccia R."/>
            <person name="Goldman G.H."/>
            <person name="Felipe M.S."/>
            <person name="Nino-Vega G."/>
            <person name="San-Blas G."/>
            <person name="Taylor J."/>
            <person name="Mendoza L."/>
            <person name="Galagan J."/>
            <person name="Nusbaum C."/>
            <person name="Birren B."/>
        </authorList>
    </citation>
    <scope>NUCLEOTIDE SEQUENCE</scope>
    <source>
        <strain evidence="2">G186AR</strain>
    </source>
</reference>